<evidence type="ECO:0000313" key="2">
    <source>
        <dbReference type="EMBL" id="GGT20423.1"/>
    </source>
</evidence>
<sequence length="198" mass="21770">MYAGSRAESDGVGAELRELAAEDVDAVLGIYGDPKATEHLSFEPRSRDQVQQIVDRSMASAVIQPRNEFALGVIERGTGALVGFGRLAMDPHQPRAATFGFALRPSAWGLGYGAELVALLLGLAFDDLGLHRVWGARSPLNEASARTMAKVGMVEEGRIREHIEKAGVWRDSVVHSILEREWDSQRHMYDLSIENDRT</sequence>
<dbReference type="PANTHER" id="PTHR43792:SF1">
    <property type="entry name" value="N-ACETYLTRANSFERASE DOMAIN-CONTAINING PROTEIN"/>
    <property type="match status" value="1"/>
</dbReference>
<dbReference type="EMBL" id="BMQQ01000003">
    <property type="protein sequence ID" value="GGT20423.1"/>
    <property type="molecule type" value="Genomic_DNA"/>
</dbReference>
<name>A0A918GZ66_9ACTN</name>
<feature type="domain" description="N-acetyltransferase" evidence="1">
    <location>
        <begin position="14"/>
        <end position="174"/>
    </location>
</feature>
<dbReference type="AlphaFoldDB" id="A0A918GZ66"/>
<dbReference type="InterPro" id="IPR051531">
    <property type="entry name" value="N-acetyltransferase"/>
</dbReference>
<comment type="caution">
    <text evidence="2">The sequence shown here is derived from an EMBL/GenBank/DDBJ whole genome shotgun (WGS) entry which is preliminary data.</text>
</comment>
<reference evidence="2" key="1">
    <citation type="journal article" date="2014" name="Int. J. Syst. Evol. Microbiol.">
        <title>Complete genome sequence of Corynebacterium casei LMG S-19264T (=DSM 44701T), isolated from a smear-ripened cheese.</title>
        <authorList>
            <consortium name="US DOE Joint Genome Institute (JGI-PGF)"/>
            <person name="Walter F."/>
            <person name="Albersmeier A."/>
            <person name="Kalinowski J."/>
            <person name="Ruckert C."/>
        </authorList>
    </citation>
    <scope>NUCLEOTIDE SEQUENCE</scope>
    <source>
        <strain evidence="2">JCM 3172</strain>
    </source>
</reference>
<protein>
    <submittedName>
        <fullName evidence="2">N-acetyltransferase</fullName>
    </submittedName>
</protein>
<dbReference type="Pfam" id="PF13302">
    <property type="entry name" value="Acetyltransf_3"/>
    <property type="match status" value="1"/>
</dbReference>
<accession>A0A918GZ66</accession>
<evidence type="ECO:0000313" key="3">
    <source>
        <dbReference type="Proteomes" id="UP000619486"/>
    </source>
</evidence>
<reference evidence="2" key="2">
    <citation type="submission" date="2020-09" db="EMBL/GenBank/DDBJ databases">
        <authorList>
            <person name="Sun Q."/>
            <person name="Ohkuma M."/>
        </authorList>
    </citation>
    <scope>NUCLEOTIDE SEQUENCE</scope>
    <source>
        <strain evidence="2">JCM 3172</strain>
    </source>
</reference>
<dbReference type="RefSeq" id="WP_052185788.1">
    <property type="nucleotide sequence ID" value="NZ_BMQQ01000003.1"/>
</dbReference>
<dbReference type="GO" id="GO:0016747">
    <property type="term" value="F:acyltransferase activity, transferring groups other than amino-acyl groups"/>
    <property type="evidence" value="ECO:0007669"/>
    <property type="project" value="InterPro"/>
</dbReference>
<dbReference type="SUPFAM" id="SSF55729">
    <property type="entry name" value="Acyl-CoA N-acyltransferases (Nat)"/>
    <property type="match status" value="1"/>
</dbReference>
<evidence type="ECO:0000259" key="1">
    <source>
        <dbReference type="PROSITE" id="PS51186"/>
    </source>
</evidence>
<proteinExistence type="predicted"/>
<gene>
    <name evidence="2" type="ORF">GCM10014713_11510</name>
</gene>
<dbReference type="Proteomes" id="UP000619486">
    <property type="component" value="Unassembled WGS sequence"/>
</dbReference>
<dbReference type="InterPro" id="IPR016181">
    <property type="entry name" value="Acyl_CoA_acyltransferase"/>
</dbReference>
<dbReference type="PANTHER" id="PTHR43792">
    <property type="entry name" value="GNAT FAMILY, PUTATIVE (AFU_ORTHOLOGUE AFUA_3G00765)-RELATED-RELATED"/>
    <property type="match status" value="1"/>
</dbReference>
<dbReference type="PROSITE" id="PS51186">
    <property type="entry name" value="GNAT"/>
    <property type="match status" value="1"/>
</dbReference>
<organism evidence="2 3">
    <name type="scientific">Streptomyces purpureus</name>
    <dbReference type="NCBI Taxonomy" id="1951"/>
    <lineage>
        <taxon>Bacteria</taxon>
        <taxon>Bacillati</taxon>
        <taxon>Actinomycetota</taxon>
        <taxon>Actinomycetes</taxon>
        <taxon>Kitasatosporales</taxon>
        <taxon>Streptomycetaceae</taxon>
        <taxon>Streptomyces</taxon>
    </lineage>
</organism>
<dbReference type="InterPro" id="IPR000182">
    <property type="entry name" value="GNAT_dom"/>
</dbReference>
<keyword evidence="3" id="KW-1185">Reference proteome</keyword>
<dbReference type="Gene3D" id="3.40.630.30">
    <property type="match status" value="1"/>
</dbReference>